<feature type="domain" description="LTD" evidence="1">
    <location>
        <begin position="18"/>
        <end position="131"/>
    </location>
</feature>
<dbReference type="InterPro" id="IPR001322">
    <property type="entry name" value="Lamin_tail_dom"/>
</dbReference>
<evidence type="ECO:0000313" key="3">
    <source>
        <dbReference type="EMBL" id="SVA07482.1"/>
    </source>
</evidence>
<protein>
    <recommendedName>
        <fullName evidence="4">LTD domain-containing protein</fullName>
    </recommendedName>
</protein>
<accession>A0A381STX6</accession>
<gene>
    <name evidence="3" type="ORF">METZ01_LOCUS60336</name>
</gene>
<dbReference type="Pfam" id="PF18962">
    <property type="entry name" value="Por_Secre_tail"/>
    <property type="match status" value="1"/>
</dbReference>
<dbReference type="EMBL" id="UINC01003572">
    <property type="protein sequence ID" value="SVA07482.1"/>
    <property type="molecule type" value="Genomic_DNA"/>
</dbReference>
<proteinExistence type="predicted"/>
<name>A0A381STX6_9ZZZZ</name>
<sequence>MLKRLLIILSFMVPLISAQDLFISDWYAGTRESPFYNQMIELFNPTDNNIDLSDYALIKGSAGGPFGVHGSHNTFVRLYGTLESGSTVIITRAASHESITSLADIILSDIDEEPLKISGDDAVGLFKGVGISNDDVSEWVANAELLDAVGDTLGDPGTSWHVSGEVGPLNSDGTSNYGVTRFAILTRKETVCIGNAGNWDVSRGCVDDTCSSTSADLSEWNVTALYYSTEPGLENPEYVDAEPDMDLIAGWHYYDCQTVSNQEEAPYPSDFHLKQNYPNPFNPETNIAFSIMYAGNAILSIYNMNGENVWELKMPSLIAGNYTVPWNGRNMDGSRLESGIYIYRLTINEVSQSRKLILLK</sequence>
<dbReference type="InterPro" id="IPR026444">
    <property type="entry name" value="Secre_tail"/>
</dbReference>
<dbReference type="AlphaFoldDB" id="A0A381STX6"/>
<dbReference type="Gene3D" id="2.60.40.4070">
    <property type="match status" value="1"/>
</dbReference>
<feature type="domain" description="Secretion system C-terminal sorting" evidence="2">
    <location>
        <begin position="277"/>
        <end position="357"/>
    </location>
</feature>
<evidence type="ECO:0008006" key="4">
    <source>
        <dbReference type="Google" id="ProtNLM"/>
    </source>
</evidence>
<dbReference type="Pfam" id="PF00932">
    <property type="entry name" value="LTD"/>
    <property type="match status" value="1"/>
</dbReference>
<dbReference type="NCBIfam" id="TIGR04183">
    <property type="entry name" value="Por_Secre_tail"/>
    <property type="match status" value="1"/>
</dbReference>
<reference evidence="3" key="1">
    <citation type="submission" date="2018-05" db="EMBL/GenBank/DDBJ databases">
        <authorList>
            <person name="Lanie J.A."/>
            <person name="Ng W.-L."/>
            <person name="Kazmierczak K.M."/>
            <person name="Andrzejewski T.M."/>
            <person name="Davidsen T.M."/>
            <person name="Wayne K.J."/>
            <person name="Tettelin H."/>
            <person name="Glass J.I."/>
            <person name="Rusch D."/>
            <person name="Podicherti R."/>
            <person name="Tsui H.-C.T."/>
            <person name="Winkler M.E."/>
        </authorList>
    </citation>
    <scope>NUCLEOTIDE SEQUENCE</scope>
</reference>
<evidence type="ECO:0000259" key="2">
    <source>
        <dbReference type="Pfam" id="PF18962"/>
    </source>
</evidence>
<organism evidence="3">
    <name type="scientific">marine metagenome</name>
    <dbReference type="NCBI Taxonomy" id="408172"/>
    <lineage>
        <taxon>unclassified sequences</taxon>
        <taxon>metagenomes</taxon>
        <taxon>ecological metagenomes</taxon>
    </lineage>
</organism>
<evidence type="ECO:0000259" key="1">
    <source>
        <dbReference type="Pfam" id="PF00932"/>
    </source>
</evidence>